<dbReference type="Proteomes" id="UP000192721">
    <property type="component" value="Unassembled WGS sequence"/>
</dbReference>
<evidence type="ECO:0000313" key="3">
    <source>
        <dbReference type="Proteomes" id="UP000192721"/>
    </source>
</evidence>
<dbReference type="PANTHER" id="PTHR35271">
    <property type="entry name" value="ABC TRANSPORTER, SUBSTRATE-BINDING LIPOPROTEIN-RELATED"/>
    <property type="match status" value="1"/>
</dbReference>
<keyword evidence="1" id="KW-0732">Signal</keyword>
<evidence type="ECO:0000313" key="2">
    <source>
        <dbReference type="EMBL" id="OQS43567.1"/>
    </source>
</evidence>
<feature type="signal peptide" evidence="1">
    <location>
        <begin position="1"/>
        <end position="23"/>
    </location>
</feature>
<reference evidence="2 3" key="1">
    <citation type="submission" date="2017-02" db="EMBL/GenBank/DDBJ databases">
        <title>Chromobacterium haemolyticum H5244.</title>
        <authorList>
            <person name="Gulvik C.A."/>
        </authorList>
    </citation>
    <scope>NUCLEOTIDE SEQUENCE [LARGE SCALE GENOMIC DNA]</scope>
    <source>
        <strain evidence="2 3">H5244</strain>
    </source>
</reference>
<evidence type="ECO:0000256" key="1">
    <source>
        <dbReference type="SAM" id="SignalP"/>
    </source>
</evidence>
<dbReference type="RefSeq" id="WP_043636864.1">
    <property type="nucleotide sequence ID" value="NZ_CP109905.1"/>
</dbReference>
<organism evidence="2 3">
    <name type="scientific">Chromobacterium haemolyticum</name>
    <dbReference type="NCBI Taxonomy" id="394935"/>
    <lineage>
        <taxon>Bacteria</taxon>
        <taxon>Pseudomonadati</taxon>
        <taxon>Pseudomonadota</taxon>
        <taxon>Betaproteobacteria</taxon>
        <taxon>Neisseriales</taxon>
        <taxon>Chromobacteriaceae</taxon>
        <taxon>Chromobacterium</taxon>
    </lineage>
</organism>
<proteinExistence type="predicted"/>
<gene>
    <name evidence="2" type="ORF">B0T45_02330</name>
</gene>
<dbReference type="InterPro" id="IPR007487">
    <property type="entry name" value="ABC_transpt-TYRBP-like"/>
</dbReference>
<dbReference type="AlphaFoldDB" id="A0A1W0D988"/>
<evidence type="ECO:0008006" key="4">
    <source>
        <dbReference type="Google" id="ProtNLM"/>
    </source>
</evidence>
<dbReference type="PANTHER" id="PTHR35271:SF1">
    <property type="entry name" value="ABC TRANSPORTER, SUBSTRATE-BINDING LIPOPROTEIN"/>
    <property type="match status" value="1"/>
</dbReference>
<accession>A0A1W0D988</accession>
<dbReference type="Gene3D" id="3.40.50.2300">
    <property type="match status" value="2"/>
</dbReference>
<name>A0A1W0D988_9NEIS</name>
<feature type="chain" id="PRO_5010690551" description="Sugar ABC transporter" evidence="1">
    <location>
        <begin position="24"/>
        <end position="329"/>
    </location>
</feature>
<protein>
    <recommendedName>
        <fullName evidence="4">Sugar ABC transporter</fullName>
    </recommendedName>
</protein>
<sequence length="329" mass="36651">MAGLLRIMAGLCLAFFLSAAAWAQPRVLVVESYHSDYPWDRDYRRALQERLGKRAQLSYYAMDTKRLPPAQHQARADEALAMAAKIKPDLVIVGDDAALQRVGSKLAQQGVPVIYLGINNNPRNYFPGAATNVSGVLERPLILRSVFELGKTVKGLRNALVLFDDDLTSRIIRDETFVGRDTMLLANIHVDLFLTGSYAEWQRRVLSAADRYQAIWVGLYFTLRDAGGRVVPGDEALRWTAAHAKLPLFAFWDFAVGKDKAAGGLVLSGYEQGREAAKLAEQVLFQGQSVASLFPVTPSEGRYVFSREGMARDHVQLPARLRERADWVE</sequence>
<dbReference type="EMBL" id="MUKV01000002">
    <property type="protein sequence ID" value="OQS43567.1"/>
    <property type="molecule type" value="Genomic_DNA"/>
</dbReference>
<comment type="caution">
    <text evidence="2">The sequence shown here is derived from an EMBL/GenBank/DDBJ whole genome shotgun (WGS) entry which is preliminary data.</text>
</comment>